<dbReference type="AlphaFoldDB" id="A0A428W2Y9"/>
<name>A0A428W2Y9_AMYBA</name>
<feature type="transmembrane region" description="Helical" evidence="1">
    <location>
        <begin position="37"/>
        <end position="59"/>
    </location>
</feature>
<sequence length="249" mass="26351">MEDVRSVLTAYVTEGEPPIGLSGEEVLSAARLSRRRYLLTGAAALAVVVLALTLAVVVLPHRGQVAGAPCPTASDTRAALVDRLSCVVGRAVRALLSPDAQITRLTIPGETPPDDPFHLIADPAGDSPRPRDALFHMGVRVTDAQGTGSVYILIVPSANSGGPPCEEPEEIVCRTEPTPQGLLWLSTLRSGDVLTHRVALAAPDAVVQFWSNNSGVLQQMGVRLPKQRPEPTLTLDQVRQLALTPGLGF</sequence>
<dbReference type="RefSeq" id="WP_020643587.1">
    <property type="nucleotide sequence ID" value="NZ_QHHU01000070.1"/>
</dbReference>
<protein>
    <submittedName>
        <fullName evidence="2">Uncharacterized protein</fullName>
    </submittedName>
</protein>
<evidence type="ECO:0000256" key="1">
    <source>
        <dbReference type="SAM" id="Phobius"/>
    </source>
</evidence>
<keyword evidence="1" id="KW-0472">Membrane</keyword>
<evidence type="ECO:0000313" key="3">
    <source>
        <dbReference type="Proteomes" id="UP000286716"/>
    </source>
</evidence>
<dbReference type="Proteomes" id="UP000286716">
    <property type="component" value="Unassembled WGS sequence"/>
</dbReference>
<gene>
    <name evidence="2" type="ORF">DMA12_36885</name>
</gene>
<organism evidence="2 3">
    <name type="scientific">Amycolatopsis balhimycina DSM 5908</name>
    <dbReference type="NCBI Taxonomy" id="1081091"/>
    <lineage>
        <taxon>Bacteria</taxon>
        <taxon>Bacillati</taxon>
        <taxon>Actinomycetota</taxon>
        <taxon>Actinomycetes</taxon>
        <taxon>Pseudonocardiales</taxon>
        <taxon>Pseudonocardiaceae</taxon>
        <taxon>Amycolatopsis</taxon>
    </lineage>
</organism>
<reference evidence="2 3" key="1">
    <citation type="submission" date="2018-05" db="EMBL/GenBank/DDBJ databases">
        <title>Evolution of GPA BGCs.</title>
        <authorList>
            <person name="Waglechner N."/>
            <person name="Wright G.D."/>
        </authorList>
    </citation>
    <scope>NUCLEOTIDE SEQUENCE [LARGE SCALE GENOMIC DNA]</scope>
    <source>
        <strain evidence="2 3">DSM 5908</strain>
    </source>
</reference>
<evidence type="ECO:0000313" key="2">
    <source>
        <dbReference type="EMBL" id="RSM37403.1"/>
    </source>
</evidence>
<keyword evidence="1" id="KW-0812">Transmembrane</keyword>
<accession>A0A428W2Y9</accession>
<keyword evidence="3" id="KW-1185">Reference proteome</keyword>
<dbReference type="OrthoDB" id="3612431at2"/>
<comment type="caution">
    <text evidence="2">The sequence shown here is derived from an EMBL/GenBank/DDBJ whole genome shotgun (WGS) entry which is preliminary data.</text>
</comment>
<keyword evidence="1" id="KW-1133">Transmembrane helix</keyword>
<dbReference type="EMBL" id="QHHU01000070">
    <property type="protein sequence ID" value="RSM37403.1"/>
    <property type="molecule type" value="Genomic_DNA"/>
</dbReference>
<proteinExistence type="predicted"/>